<feature type="compositionally biased region" description="Basic and acidic residues" evidence="1">
    <location>
        <begin position="254"/>
        <end position="274"/>
    </location>
</feature>
<dbReference type="RefSeq" id="WP_141868565.1">
    <property type="nucleotide sequence ID" value="NZ_BAABAN010000003.1"/>
</dbReference>
<dbReference type="Proteomes" id="UP000319746">
    <property type="component" value="Unassembled WGS sequence"/>
</dbReference>
<evidence type="ECO:0000313" key="3">
    <source>
        <dbReference type="Proteomes" id="UP000319746"/>
    </source>
</evidence>
<gene>
    <name evidence="2" type="ORF">FB556_2721</name>
</gene>
<dbReference type="OrthoDB" id="5122593at2"/>
<comment type="caution">
    <text evidence="2">The sequence shown here is derived from an EMBL/GenBank/DDBJ whole genome shotgun (WGS) entry which is preliminary data.</text>
</comment>
<proteinExistence type="predicted"/>
<feature type="compositionally biased region" description="Polar residues" evidence="1">
    <location>
        <begin position="164"/>
        <end position="176"/>
    </location>
</feature>
<accession>A0A542ZXX1</accession>
<reference evidence="2 3" key="1">
    <citation type="submission" date="2019-06" db="EMBL/GenBank/DDBJ databases">
        <title>Sequencing the genomes of 1000 actinobacteria strains.</title>
        <authorList>
            <person name="Klenk H.-P."/>
        </authorList>
    </citation>
    <scope>NUCLEOTIDE SEQUENCE [LARGE SCALE GENOMIC DNA]</scope>
    <source>
        <strain evidence="2 3">DSM 24083</strain>
    </source>
</reference>
<evidence type="ECO:0000313" key="2">
    <source>
        <dbReference type="EMBL" id="TQL65204.1"/>
    </source>
</evidence>
<evidence type="ECO:0008006" key="4">
    <source>
        <dbReference type="Google" id="ProtNLM"/>
    </source>
</evidence>
<keyword evidence="3" id="KW-1185">Reference proteome</keyword>
<dbReference type="AlphaFoldDB" id="A0A542ZXX1"/>
<organism evidence="2 3">
    <name type="scientific">Enteractinococcus coprophilus</name>
    <dbReference type="NCBI Taxonomy" id="1027633"/>
    <lineage>
        <taxon>Bacteria</taxon>
        <taxon>Bacillati</taxon>
        <taxon>Actinomycetota</taxon>
        <taxon>Actinomycetes</taxon>
        <taxon>Micrococcales</taxon>
        <taxon>Micrococcaceae</taxon>
    </lineage>
</organism>
<dbReference type="EMBL" id="VFOU01000006">
    <property type="protein sequence ID" value="TQL65204.1"/>
    <property type="molecule type" value="Genomic_DNA"/>
</dbReference>
<name>A0A542ZXX1_9MICC</name>
<sequence>MAPSESGNFEQDVDNAFRSAVTQAAALGRMVAQMREQQIQRAARREETLNLQLQRRYDAERQYARVILSQADHDGWWNTASTERVASVVAASQAWKDRDPDIAKLASRVDSRVQARWGITPSARIAALSPEQRRREAQQLVAVLSLDTLDTDDPLHTLVAEINQSEQHQPESQSVQHHMAPPKAHGPEQASESGQPEPVTEGETQSRATRLDDFEQLMRSNGLDEDTIAAQMLPEQANAQPARAAVHVKSPSKARPDHGGEVSPSRQRDAERGR</sequence>
<protein>
    <recommendedName>
        <fullName evidence="4">Colicin import membrane protein</fullName>
    </recommendedName>
</protein>
<feature type="region of interest" description="Disordered" evidence="1">
    <location>
        <begin position="164"/>
        <end position="274"/>
    </location>
</feature>
<evidence type="ECO:0000256" key="1">
    <source>
        <dbReference type="SAM" id="MobiDB-lite"/>
    </source>
</evidence>